<gene>
    <name evidence="2" type="ORF">RM697_13505</name>
</gene>
<dbReference type="PANTHER" id="PTHR48079">
    <property type="entry name" value="PROTEIN YEEZ"/>
    <property type="match status" value="1"/>
</dbReference>
<dbReference type="Proteomes" id="UP001259492">
    <property type="component" value="Unassembled WGS sequence"/>
</dbReference>
<dbReference type="InterPro" id="IPR001509">
    <property type="entry name" value="Epimerase_deHydtase"/>
</dbReference>
<evidence type="ECO:0000313" key="3">
    <source>
        <dbReference type="Proteomes" id="UP001259492"/>
    </source>
</evidence>
<accession>A0ABU2YNC3</accession>
<dbReference type="SUPFAM" id="SSF51735">
    <property type="entry name" value="NAD(P)-binding Rossmann-fold domains"/>
    <property type="match status" value="1"/>
</dbReference>
<dbReference type="InterPro" id="IPR036291">
    <property type="entry name" value="NAD(P)-bd_dom_sf"/>
</dbReference>
<dbReference type="PANTHER" id="PTHR48079:SF6">
    <property type="entry name" value="NAD(P)-BINDING DOMAIN-CONTAINING PROTEIN-RELATED"/>
    <property type="match status" value="1"/>
</dbReference>
<organism evidence="2 3">
    <name type="scientific">Microcosmobacter mediterraneus</name>
    <dbReference type="NCBI Taxonomy" id="3075607"/>
    <lineage>
        <taxon>Bacteria</taxon>
        <taxon>Pseudomonadati</taxon>
        <taxon>Bacteroidota</taxon>
        <taxon>Flavobacteriia</taxon>
        <taxon>Flavobacteriales</taxon>
        <taxon>Flavobacteriaceae</taxon>
        <taxon>Microcosmobacter</taxon>
    </lineage>
</organism>
<feature type="domain" description="NAD-dependent epimerase/dehydratase" evidence="1">
    <location>
        <begin position="2"/>
        <end position="205"/>
    </location>
</feature>
<dbReference type="Pfam" id="PF01370">
    <property type="entry name" value="Epimerase"/>
    <property type="match status" value="1"/>
</dbReference>
<sequence length="338" mass="38215">MILVTGGTGLVGSHLLFKLVSNGETVRAIYRRDHKLKTVKHVFSYYSDDSESLFNSIEWVKANINDIPALQLAFKDVDFVYHCAAFVSFEPDKFDVLRKINIEGTANIVNLSLSFNVKKLCFVSSIAAIGEQPNSKDLITEQTPWDSEKDNSVYAISKYGAELEIWRGTQEGLDAVIINPGVILGPGYWHGGSSGSFFKRIHKGMSHYTEGITGYVDIWDVVNPMLKLMPSNIKNEGFILISENLSFKKFIENVATELHVKSPKKKASLFLLSVAWRLDWLSHKLFGKRRQLSKQVANTAHSITKYDNSKIRTALNYEFKSLDISIKDTCKFYLKDLK</sequence>
<dbReference type="Gene3D" id="3.40.50.720">
    <property type="entry name" value="NAD(P)-binding Rossmann-like Domain"/>
    <property type="match status" value="1"/>
</dbReference>
<dbReference type="EMBL" id="JAVRIA010000012">
    <property type="protein sequence ID" value="MDT0559671.1"/>
    <property type="molecule type" value="Genomic_DNA"/>
</dbReference>
<comment type="caution">
    <text evidence="2">The sequence shown here is derived from an EMBL/GenBank/DDBJ whole genome shotgun (WGS) entry which is preliminary data.</text>
</comment>
<evidence type="ECO:0000313" key="2">
    <source>
        <dbReference type="EMBL" id="MDT0559671.1"/>
    </source>
</evidence>
<keyword evidence="3" id="KW-1185">Reference proteome</keyword>
<evidence type="ECO:0000259" key="1">
    <source>
        <dbReference type="Pfam" id="PF01370"/>
    </source>
</evidence>
<dbReference type="InterPro" id="IPR051783">
    <property type="entry name" value="NAD(P)-dependent_oxidoreduct"/>
</dbReference>
<protein>
    <submittedName>
        <fullName evidence="2">NAD-dependent epimerase/dehydratase family protein</fullName>
    </submittedName>
</protein>
<proteinExistence type="predicted"/>
<reference evidence="2 3" key="1">
    <citation type="submission" date="2023-09" db="EMBL/GenBank/DDBJ databases">
        <authorList>
            <person name="Rey-Velasco X."/>
        </authorList>
    </citation>
    <scope>NUCLEOTIDE SEQUENCE [LARGE SCALE GENOMIC DNA]</scope>
    <source>
        <strain evidence="2 3">W332</strain>
    </source>
</reference>
<dbReference type="RefSeq" id="WP_311428434.1">
    <property type="nucleotide sequence ID" value="NZ_JAVRIA010000012.1"/>
</dbReference>
<name>A0ABU2YNC3_9FLAO</name>